<protein>
    <submittedName>
        <fullName evidence="2">Uncharacterized protein</fullName>
    </submittedName>
</protein>
<dbReference type="KEGG" id="ccp:CHC_T00005917001"/>
<evidence type="ECO:0000256" key="1">
    <source>
        <dbReference type="SAM" id="MobiDB-lite"/>
    </source>
</evidence>
<feature type="region of interest" description="Disordered" evidence="1">
    <location>
        <begin position="76"/>
        <end position="96"/>
    </location>
</feature>
<accession>R7QGW5</accession>
<dbReference type="RefSeq" id="XP_005717638.1">
    <property type="nucleotide sequence ID" value="XM_005717581.1"/>
</dbReference>
<dbReference type="EMBL" id="HG001865">
    <property type="protein sequence ID" value="CDF37767.1"/>
    <property type="molecule type" value="Genomic_DNA"/>
</dbReference>
<dbReference type="Gramene" id="CDF37767">
    <property type="protein sequence ID" value="CDF37767"/>
    <property type="gene ID" value="CHC_T00005917001"/>
</dbReference>
<name>R7QGW5_CHOCR</name>
<sequence length="96" mass="10433">MGLLRISLFDSTLSIGFIIRLEWKPVGNRGGTECASEYSAPYKKGDVKRSEAGLRRVVFGPNLVNFISCYSRGKEVAGEGETRAHAESSEAGEYAS</sequence>
<evidence type="ECO:0000313" key="3">
    <source>
        <dbReference type="Proteomes" id="UP000012073"/>
    </source>
</evidence>
<reference evidence="3" key="1">
    <citation type="journal article" date="2013" name="Proc. Natl. Acad. Sci. U.S.A.">
        <title>Genome structure and metabolic features in the red seaweed Chondrus crispus shed light on evolution of the Archaeplastida.</title>
        <authorList>
            <person name="Collen J."/>
            <person name="Porcel B."/>
            <person name="Carre W."/>
            <person name="Ball S.G."/>
            <person name="Chaparro C."/>
            <person name="Tonon T."/>
            <person name="Barbeyron T."/>
            <person name="Michel G."/>
            <person name="Noel B."/>
            <person name="Valentin K."/>
            <person name="Elias M."/>
            <person name="Artiguenave F."/>
            <person name="Arun A."/>
            <person name="Aury J.M."/>
            <person name="Barbosa-Neto J.F."/>
            <person name="Bothwell J.H."/>
            <person name="Bouget F.Y."/>
            <person name="Brillet L."/>
            <person name="Cabello-Hurtado F."/>
            <person name="Capella-Gutierrez S."/>
            <person name="Charrier B."/>
            <person name="Cladiere L."/>
            <person name="Cock J.M."/>
            <person name="Coelho S.M."/>
            <person name="Colleoni C."/>
            <person name="Czjzek M."/>
            <person name="Da Silva C."/>
            <person name="Delage L."/>
            <person name="Denoeud F."/>
            <person name="Deschamps P."/>
            <person name="Dittami S.M."/>
            <person name="Gabaldon T."/>
            <person name="Gachon C.M."/>
            <person name="Groisillier A."/>
            <person name="Herve C."/>
            <person name="Jabbari K."/>
            <person name="Katinka M."/>
            <person name="Kloareg B."/>
            <person name="Kowalczyk N."/>
            <person name="Labadie K."/>
            <person name="Leblanc C."/>
            <person name="Lopez P.J."/>
            <person name="McLachlan D.H."/>
            <person name="Meslet-Cladiere L."/>
            <person name="Moustafa A."/>
            <person name="Nehr Z."/>
            <person name="Nyvall Collen P."/>
            <person name="Panaud O."/>
            <person name="Partensky F."/>
            <person name="Poulain J."/>
            <person name="Rensing S.A."/>
            <person name="Rousvoal S."/>
            <person name="Samson G."/>
            <person name="Symeonidi A."/>
            <person name="Weissenbach J."/>
            <person name="Zambounis A."/>
            <person name="Wincker P."/>
            <person name="Boyen C."/>
        </authorList>
    </citation>
    <scope>NUCLEOTIDE SEQUENCE [LARGE SCALE GENOMIC DNA]</scope>
    <source>
        <strain evidence="3">cv. Stackhouse</strain>
    </source>
</reference>
<keyword evidence="3" id="KW-1185">Reference proteome</keyword>
<dbReference type="GeneID" id="17325348"/>
<dbReference type="AlphaFoldDB" id="R7QGW5"/>
<organism evidence="2 3">
    <name type="scientific">Chondrus crispus</name>
    <name type="common">Carrageen Irish moss</name>
    <name type="synonym">Polymorpha crispa</name>
    <dbReference type="NCBI Taxonomy" id="2769"/>
    <lineage>
        <taxon>Eukaryota</taxon>
        <taxon>Rhodophyta</taxon>
        <taxon>Florideophyceae</taxon>
        <taxon>Rhodymeniophycidae</taxon>
        <taxon>Gigartinales</taxon>
        <taxon>Gigartinaceae</taxon>
        <taxon>Chondrus</taxon>
    </lineage>
</organism>
<dbReference type="Proteomes" id="UP000012073">
    <property type="component" value="Unassembled WGS sequence"/>
</dbReference>
<evidence type="ECO:0000313" key="2">
    <source>
        <dbReference type="EMBL" id="CDF37767.1"/>
    </source>
</evidence>
<feature type="compositionally biased region" description="Basic and acidic residues" evidence="1">
    <location>
        <begin position="76"/>
        <end position="88"/>
    </location>
</feature>
<gene>
    <name evidence="2" type="ORF">CHC_T00005917001</name>
</gene>
<proteinExistence type="predicted"/>